<protein>
    <submittedName>
        <fullName evidence="2">Uncharacterized protein</fullName>
    </submittedName>
</protein>
<feature type="compositionally biased region" description="Pro residues" evidence="1">
    <location>
        <begin position="19"/>
        <end position="32"/>
    </location>
</feature>
<proteinExistence type="predicted"/>
<accession>A0A8S0S081</accession>
<comment type="caution">
    <text evidence="2">The sequence shown here is derived from an EMBL/GenBank/DDBJ whole genome shotgun (WGS) entry which is preliminary data.</text>
</comment>
<dbReference type="AlphaFoldDB" id="A0A8S0S081"/>
<dbReference type="Proteomes" id="UP000594638">
    <property type="component" value="Unassembled WGS sequence"/>
</dbReference>
<evidence type="ECO:0000256" key="1">
    <source>
        <dbReference type="SAM" id="MobiDB-lite"/>
    </source>
</evidence>
<dbReference type="EMBL" id="CACTIH010003784">
    <property type="protein sequence ID" value="CAA2984963.1"/>
    <property type="molecule type" value="Genomic_DNA"/>
</dbReference>
<reference evidence="2 3" key="1">
    <citation type="submission" date="2019-12" db="EMBL/GenBank/DDBJ databases">
        <authorList>
            <person name="Alioto T."/>
            <person name="Alioto T."/>
            <person name="Gomez Garrido J."/>
        </authorList>
    </citation>
    <scope>NUCLEOTIDE SEQUENCE [LARGE SCALE GENOMIC DNA]</scope>
</reference>
<feature type="region of interest" description="Disordered" evidence="1">
    <location>
        <begin position="1"/>
        <end position="54"/>
    </location>
</feature>
<organism evidence="2 3">
    <name type="scientific">Olea europaea subsp. europaea</name>
    <dbReference type="NCBI Taxonomy" id="158383"/>
    <lineage>
        <taxon>Eukaryota</taxon>
        <taxon>Viridiplantae</taxon>
        <taxon>Streptophyta</taxon>
        <taxon>Embryophyta</taxon>
        <taxon>Tracheophyta</taxon>
        <taxon>Spermatophyta</taxon>
        <taxon>Magnoliopsida</taxon>
        <taxon>eudicotyledons</taxon>
        <taxon>Gunneridae</taxon>
        <taxon>Pentapetalae</taxon>
        <taxon>asterids</taxon>
        <taxon>lamiids</taxon>
        <taxon>Lamiales</taxon>
        <taxon>Oleaceae</taxon>
        <taxon>Oleeae</taxon>
        <taxon>Olea</taxon>
    </lineage>
</organism>
<gene>
    <name evidence="2" type="ORF">OLEA9_A028328</name>
</gene>
<evidence type="ECO:0000313" key="3">
    <source>
        <dbReference type="Proteomes" id="UP000594638"/>
    </source>
</evidence>
<dbReference type="Gramene" id="OE9A028328T1">
    <property type="protein sequence ID" value="OE9A028328C1"/>
    <property type="gene ID" value="OE9A028328"/>
</dbReference>
<evidence type="ECO:0000313" key="2">
    <source>
        <dbReference type="EMBL" id="CAA2984963.1"/>
    </source>
</evidence>
<name>A0A8S0S081_OLEEU</name>
<feature type="compositionally biased region" description="Polar residues" evidence="1">
    <location>
        <begin position="35"/>
        <end position="53"/>
    </location>
</feature>
<keyword evidence="3" id="KW-1185">Reference proteome</keyword>
<sequence length="103" mass="11847">MIEWKRDNPYSPSHISPPNSKPFPTSPFPSPPFSINDNEITPSKSSLSPTSYKISEEEEEVSTVKSKIYQHRKSSNVAPIFPRHEATTMPNRRRRLFPSIHLK</sequence>